<dbReference type="InterPro" id="IPR053153">
    <property type="entry name" value="APC_K+_Transporter"/>
</dbReference>
<protein>
    <submittedName>
        <fullName evidence="6">Amino acid transporter</fullName>
    </submittedName>
</protein>
<proteinExistence type="predicted"/>
<comment type="caution">
    <text evidence="6">The sequence shown here is derived from an EMBL/GenBank/DDBJ whole genome shotgun (WGS) entry which is preliminary data.</text>
</comment>
<keyword evidence="4 5" id="KW-0472">Membrane</keyword>
<feature type="non-terminal residue" evidence="6">
    <location>
        <position position="174"/>
    </location>
</feature>
<evidence type="ECO:0000256" key="1">
    <source>
        <dbReference type="ARBA" id="ARBA00004141"/>
    </source>
</evidence>
<gene>
    <name evidence="6" type="ORF">SE17_21700</name>
</gene>
<dbReference type="GO" id="GO:0016020">
    <property type="term" value="C:membrane"/>
    <property type="evidence" value="ECO:0007669"/>
    <property type="project" value="UniProtKB-SubCell"/>
</dbReference>
<reference evidence="6 7" key="1">
    <citation type="submission" date="2015-09" db="EMBL/GenBank/DDBJ databases">
        <title>Draft genome sequence of Kouleothrix aurantiaca JCM 19913.</title>
        <authorList>
            <person name="Hemp J."/>
        </authorList>
    </citation>
    <scope>NUCLEOTIDE SEQUENCE [LARGE SCALE GENOMIC DNA]</scope>
    <source>
        <strain evidence="6 7">COM-B</strain>
    </source>
</reference>
<evidence type="ECO:0000256" key="5">
    <source>
        <dbReference type="SAM" id="Phobius"/>
    </source>
</evidence>
<feature type="transmembrane region" description="Helical" evidence="5">
    <location>
        <begin position="31"/>
        <end position="50"/>
    </location>
</feature>
<evidence type="ECO:0000313" key="6">
    <source>
        <dbReference type="EMBL" id="KPV51348.1"/>
    </source>
</evidence>
<feature type="transmembrane region" description="Helical" evidence="5">
    <location>
        <begin position="109"/>
        <end position="127"/>
    </location>
</feature>
<keyword evidence="2 5" id="KW-0812">Transmembrane</keyword>
<accession>A0A0P9DMN7</accession>
<feature type="transmembrane region" description="Helical" evidence="5">
    <location>
        <begin position="139"/>
        <end position="159"/>
    </location>
</feature>
<dbReference type="Gene3D" id="1.20.1740.10">
    <property type="entry name" value="Amino acid/polyamine transporter I"/>
    <property type="match status" value="1"/>
</dbReference>
<comment type="subcellular location">
    <subcellularLocation>
        <location evidence="1">Membrane</location>
        <topology evidence="1">Multi-pass membrane protein</topology>
    </subcellularLocation>
</comment>
<dbReference type="InterPro" id="IPR002293">
    <property type="entry name" value="AA/rel_permease1"/>
</dbReference>
<dbReference type="PANTHER" id="PTHR47704:SF1">
    <property type="entry name" value="POTASSIUM TRANSPORTER KIMA"/>
    <property type="match status" value="1"/>
</dbReference>
<evidence type="ECO:0000313" key="7">
    <source>
        <dbReference type="Proteomes" id="UP000050509"/>
    </source>
</evidence>
<evidence type="ECO:0000256" key="2">
    <source>
        <dbReference type="ARBA" id="ARBA00022692"/>
    </source>
</evidence>
<name>A0A0P9DMN7_9CHLR</name>
<dbReference type="EMBL" id="LJCR01000953">
    <property type="protein sequence ID" value="KPV51348.1"/>
    <property type="molecule type" value="Genomic_DNA"/>
</dbReference>
<dbReference type="GO" id="GO:0022857">
    <property type="term" value="F:transmembrane transporter activity"/>
    <property type="evidence" value="ECO:0007669"/>
    <property type="project" value="InterPro"/>
</dbReference>
<dbReference type="AlphaFoldDB" id="A0A0P9DMN7"/>
<evidence type="ECO:0000256" key="4">
    <source>
        <dbReference type="ARBA" id="ARBA00023136"/>
    </source>
</evidence>
<dbReference type="Pfam" id="PF13520">
    <property type="entry name" value="AA_permease_2"/>
    <property type="match status" value="1"/>
</dbReference>
<dbReference type="Proteomes" id="UP000050509">
    <property type="component" value="Unassembled WGS sequence"/>
</dbReference>
<keyword evidence="3 5" id="KW-1133">Transmembrane helix</keyword>
<feature type="transmembrane region" description="Helical" evidence="5">
    <location>
        <begin position="71"/>
        <end position="103"/>
    </location>
</feature>
<sequence length="174" mass="17806">MLGLDALASAAYGPEAALTILIPLGALGLRYIGPISAIIIALLFVVYFSYRQTIGAYPHGGGSYTVARENLGVFPSLLAAAALLLDYVLVVAVGISAGVGALVSALPSLQPYTLALCLIILFLIAVVNRRGVRESGAAFMLPTYLFIGCMFAVVLIGLAKVALSGGHPSAVAAT</sequence>
<organism evidence="6 7">
    <name type="scientific">Kouleothrix aurantiaca</name>
    <dbReference type="NCBI Taxonomy" id="186479"/>
    <lineage>
        <taxon>Bacteria</taxon>
        <taxon>Bacillati</taxon>
        <taxon>Chloroflexota</taxon>
        <taxon>Chloroflexia</taxon>
        <taxon>Chloroflexales</taxon>
        <taxon>Roseiflexineae</taxon>
        <taxon>Roseiflexaceae</taxon>
        <taxon>Kouleothrix</taxon>
    </lineage>
</organism>
<dbReference type="PANTHER" id="PTHR47704">
    <property type="entry name" value="POTASSIUM TRANSPORTER KIMA"/>
    <property type="match status" value="1"/>
</dbReference>
<evidence type="ECO:0000256" key="3">
    <source>
        <dbReference type="ARBA" id="ARBA00022989"/>
    </source>
</evidence>
<keyword evidence="7" id="KW-1185">Reference proteome</keyword>